<dbReference type="AlphaFoldDB" id="A0A835J4P6"/>
<proteinExistence type="predicted"/>
<protein>
    <submittedName>
        <fullName evidence="2">Uncharacterized protein</fullName>
    </submittedName>
</protein>
<dbReference type="EMBL" id="JADGMS010000018">
    <property type="protein sequence ID" value="KAF9663016.1"/>
    <property type="molecule type" value="Genomic_DNA"/>
</dbReference>
<comment type="caution">
    <text evidence="2">The sequence shown here is derived from an EMBL/GenBank/DDBJ whole genome shotgun (WGS) entry which is preliminary data.</text>
</comment>
<sequence>MYEMQGYLVCSMNDKAATLASSFIEQIKTSTLLTIMKLWVSLSFVVEKEDRSTMSCKPAEADDEEPAARGELSAEEGLEAEAEAGLEDAIGP</sequence>
<dbReference type="Proteomes" id="UP000657918">
    <property type="component" value="Unassembled WGS sequence"/>
</dbReference>
<reference evidence="2 3" key="1">
    <citation type="submission" date="2020-10" db="EMBL/GenBank/DDBJ databases">
        <title>Plant Genome Project.</title>
        <authorList>
            <person name="Zhang R.-G."/>
        </authorList>
    </citation>
    <scope>NUCLEOTIDE SEQUENCE [LARGE SCALE GENOMIC DNA]</scope>
    <source>
        <strain evidence="2">FAFU-HL-1</strain>
        <tissue evidence="2">Leaf</tissue>
    </source>
</reference>
<keyword evidence="3" id="KW-1185">Reference proteome</keyword>
<evidence type="ECO:0000256" key="1">
    <source>
        <dbReference type="SAM" id="MobiDB-lite"/>
    </source>
</evidence>
<gene>
    <name evidence="2" type="ORF">SADUNF_Sadunf18G0114400</name>
</gene>
<name>A0A835J4P6_9ROSI</name>
<organism evidence="2 3">
    <name type="scientific">Salix dunnii</name>
    <dbReference type="NCBI Taxonomy" id="1413687"/>
    <lineage>
        <taxon>Eukaryota</taxon>
        <taxon>Viridiplantae</taxon>
        <taxon>Streptophyta</taxon>
        <taxon>Embryophyta</taxon>
        <taxon>Tracheophyta</taxon>
        <taxon>Spermatophyta</taxon>
        <taxon>Magnoliopsida</taxon>
        <taxon>eudicotyledons</taxon>
        <taxon>Gunneridae</taxon>
        <taxon>Pentapetalae</taxon>
        <taxon>rosids</taxon>
        <taxon>fabids</taxon>
        <taxon>Malpighiales</taxon>
        <taxon>Salicaceae</taxon>
        <taxon>Saliceae</taxon>
        <taxon>Salix</taxon>
    </lineage>
</organism>
<feature type="compositionally biased region" description="Acidic residues" evidence="1">
    <location>
        <begin position="73"/>
        <end position="86"/>
    </location>
</feature>
<evidence type="ECO:0000313" key="2">
    <source>
        <dbReference type="EMBL" id="KAF9663016.1"/>
    </source>
</evidence>
<evidence type="ECO:0000313" key="3">
    <source>
        <dbReference type="Proteomes" id="UP000657918"/>
    </source>
</evidence>
<feature type="region of interest" description="Disordered" evidence="1">
    <location>
        <begin position="50"/>
        <end position="92"/>
    </location>
</feature>
<accession>A0A835J4P6</accession>